<sequence>MATYTPQDKQLNTQLNTTLQDLISIFNIYISSTEFLNKNYPDTIHSRITYLFGVGKRMRPCLHMVFANFNIYGYIDNVEYTNILNTAVFIETIHCLSLIIDDLPEMDNDVMRRDLQSFHKKWGHYQTDMFIFYILNKLVSGIDCLFIKDKFTSQTTSQTTSQLNILKKIKNLVARCLAMLVDGQYIDLMMVDNLFTDKCDNLTLTPIESTFAIEFATEINIIFSCLENVNLTPIIINQIEINIELNSKKTGALFNLAILSGLYWQINKFKLYELHEPNSVNNLEGYGFITLKEFIEIVDVWSFILGYLFQISDDILDVIKDEITGSPNLCLIIGICNCINLIGKLSEWLKNGAYRIQQYASLLHPDMYIDISIIIEIIEKITKRNT</sequence>
<evidence type="ECO:0000313" key="6">
    <source>
        <dbReference type="EMBL" id="QHT81618.1"/>
    </source>
</evidence>
<dbReference type="GO" id="GO:0008299">
    <property type="term" value="P:isoprenoid biosynthetic process"/>
    <property type="evidence" value="ECO:0007669"/>
    <property type="project" value="UniProtKB-KW"/>
</dbReference>
<organism evidence="6">
    <name type="scientific">viral metagenome</name>
    <dbReference type="NCBI Taxonomy" id="1070528"/>
    <lineage>
        <taxon>unclassified sequences</taxon>
        <taxon>metagenomes</taxon>
        <taxon>organismal metagenomes</taxon>
    </lineage>
</organism>
<dbReference type="InterPro" id="IPR000092">
    <property type="entry name" value="Polyprenyl_synt"/>
</dbReference>
<evidence type="ECO:0000256" key="2">
    <source>
        <dbReference type="ARBA" id="ARBA00022679"/>
    </source>
</evidence>
<reference evidence="6" key="1">
    <citation type="journal article" date="2020" name="Nature">
        <title>Giant virus diversity and host interactions through global metagenomics.</title>
        <authorList>
            <person name="Schulz F."/>
            <person name="Roux S."/>
            <person name="Paez-Espino D."/>
            <person name="Jungbluth S."/>
            <person name="Walsh D.A."/>
            <person name="Denef V.J."/>
            <person name="McMahon K.D."/>
            <person name="Konstantinidis K.T."/>
            <person name="Eloe-Fadrosh E.A."/>
            <person name="Kyrpides N.C."/>
            <person name="Woyke T."/>
        </authorList>
    </citation>
    <scope>NUCLEOTIDE SEQUENCE</scope>
    <source>
        <strain evidence="6">GVMAG-M-3300023184-13</strain>
    </source>
</reference>
<comment type="cofactor">
    <cofactor evidence="1">
        <name>Mg(2+)</name>
        <dbReference type="ChEBI" id="CHEBI:18420"/>
    </cofactor>
</comment>
<dbReference type="EMBL" id="MN739986">
    <property type="protein sequence ID" value="QHT81618.1"/>
    <property type="molecule type" value="Genomic_DNA"/>
</dbReference>
<keyword evidence="4" id="KW-0460">Magnesium</keyword>
<protein>
    <recommendedName>
        <fullName evidence="7">Polyprenyl synthetase</fullName>
    </recommendedName>
</protein>
<keyword evidence="3" id="KW-0479">Metal-binding</keyword>
<dbReference type="InterPro" id="IPR008949">
    <property type="entry name" value="Isoprenoid_synthase_dom_sf"/>
</dbReference>
<dbReference type="AlphaFoldDB" id="A0A6C0HLP7"/>
<dbReference type="InterPro" id="IPR033749">
    <property type="entry name" value="Polyprenyl_synt_CS"/>
</dbReference>
<evidence type="ECO:0000256" key="1">
    <source>
        <dbReference type="ARBA" id="ARBA00001946"/>
    </source>
</evidence>
<name>A0A6C0HLP7_9ZZZZ</name>
<dbReference type="GO" id="GO:0004659">
    <property type="term" value="F:prenyltransferase activity"/>
    <property type="evidence" value="ECO:0007669"/>
    <property type="project" value="InterPro"/>
</dbReference>
<dbReference type="PROSITE" id="PS00444">
    <property type="entry name" value="POLYPRENYL_SYNTHASE_2"/>
    <property type="match status" value="1"/>
</dbReference>
<dbReference type="Gene3D" id="1.10.600.10">
    <property type="entry name" value="Farnesyl Diphosphate Synthase"/>
    <property type="match status" value="1"/>
</dbReference>
<proteinExistence type="predicted"/>
<evidence type="ECO:0000256" key="5">
    <source>
        <dbReference type="ARBA" id="ARBA00023229"/>
    </source>
</evidence>
<dbReference type="Pfam" id="PF00348">
    <property type="entry name" value="polyprenyl_synt"/>
    <property type="match status" value="1"/>
</dbReference>
<evidence type="ECO:0000256" key="4">
    <source>
        <dbReference type="ARBA" id="ARBA00022842"/>
    </source>
</evidence>
<dbReference type="GO" id="GO:0046872">
    <property type="term" value="F:metal ion binding"/>
    <property type="evidence" value="ECO:0007669"/>
    <property type="project" value="UniProtKB-KW"/>
</dbReference>
<keyword evidence="2" id="KW-0808">Transferase</keyword>
<evidence type="ECO:0000256" key="3">
    <source>
        <dbReference type="ARBA" id="ARBA00022723"/>
    </source>
</evidence>
<dbReference type="PANTHER" id="PTHR43281">
    <property type="entry name" value="FARNESYL DIPHOSPHATE SYNTHASE"/>
    <property type="match status" value="1"/>
</dbReference>
<keyword evidence="5" id="KW-0414">Isoprene biosynthesis</keyword>
<dbReference type="SUPFAM" id="SSF48576">
    <property type="entry name" value="Terpenoid synthases"/>
    <property type="match status" value="1"/>
</dbReference>
<dbReference type="PANTHER" id="PTHR43281:SF1">
    <property type="entry name" value="FARNESYL DIPHOSPHATE SYNTHASE"/>
    <property type="match status" value="1"/>
</dbReference>
<evidence type="ECO:0008006" key="7">
    <source>
        <dbReference type="Google" id="ProtNLM"/>
    </source>
</evidence>
<accession>A0A6C0HLP7</accession>